<evidence type="ECO:0000259" key="3">
    <source>
        <dbReference type="Pfam" id="PF22936"/>
    </source>
</evidence>
<dbReference type="AlphaFoldDB" id="A0A1S3VY72"/>
<dbReference type="RefSeq" id="XP_014523019.1">
    <property type="nucleotide sequence ID" value="XM_014667533.1"/>
</dbReference>
<keyword evidence="4" id="KW-1185">Reference proteome</keyword>
<feature type="region of interest" description="Disordered" evidence="1">
    <location>
        <begin position="244"/>
        <end position="271"/>
    </location>
</feature>
<dbReference type="Pfam" id="PF14244">
    <property type="entry name" value="Retrotran_gag_3"/>
    <property type="match status" value="1"/>
</dbReference>
<dbReference type="Proteomes" id="UP000087766">
    <property type="component" value="Unplaced"/>
</dbReference>
<dbReference type="OrthoDB" id="5544992at2759"/>
<gene>
    <name evidence="5" type="primary">LOC106779432</name>
</gene>
<evidence type="ECO:0000313" key="5">
    <source>
        <dbReference type="RefSeq" id="XP_014523019.1"/>
    </source>
</evidence>
<dbReference type="Pfam" id="PF22936">
    <property type="entry name" value="Pol_BBD"/>
    <property type="match status" value="1"/>
</dbReference>
<dbReference type="KEGG" id="vra:106779432"/>
<organism evidence="4 5">
    <name type="scientific">Vigna radiata var. radiata</name>
    <name type="common">Mung bean</name>
    <name type="synonym">Phaseolus aureus</name>
    <dbReference type="NCBI Taxonomy" id="3916"/>
    <lineage>
        <taxon>Eukaryota</taxon>
        <taxon>Viridiplantae</taxon>
        <taxon>Streptophyta</taxon>
        <taxon>Embryophyta</taxon>
        <taxon>Tracheophyta</taxon>
        <taxon>Spermatophyta</taxon>
        <taxon>Magnoliopsida</taxon>
        <taxon>eudicotyledons</taxon>
        <taxon>Gunneridae</taxon>
        <taxon>Pentapetalae</taxon>
        <taxon>rosids</taxon>
        <taxon>fabids</taxon>
        <taxon>Fabales</taxon>
        <taxon>Fabaceae</taxon>
        <taxon>Papilionoideae</taxon>
        <taxon>50 kb inversion clade</taxon>
        <taxon>NPAAA clade</taxon>
        <taxon>indigoferoid/millettioid clade</taxon>
        <taxon>Phaseoleae</taxon>
        <taxon>Vigna</taxon>
    </lineage>
</organism>
<feature type="domain" description="Retrovirus-related Pol polyprotein from transposon TNT 1-94-like beta-barrel" evidence="3">
    <location>
        <begin position="379"/>
        <end position="452"/>
    </location>
</feature>
<evidence type="ECO:0000313" key="4">
    <source>
        <dbReference type="Proteomes" id="UP000087766"/>
    </source>
</evidence>
<evidence type="ECO:0000256" key="1">
    <source>
        <dbReference type="SAM" id="MobiDB-lite"/>
    </source>
</evidence>
<feature type="domain" description="Retrotransposon Copia-like N-terminal" evidence="2">
    <location>
        <begin position="17"/>
        <end position="63"/>
    </location>
</feature>
<dbReference type="PANTHER" id="PTHR37610:SF55">
    <property type="entry name" value="RETROTRANSPOSON COPIA-LIKE N-TERMINAL DOMAIN-CONTAINING PROTEIN"/>
    <property type="match status" value="1"/>
</dbReference>
<feature type="compositionally biased region" description="Gly residues" evidence="1">
    <location>
        <begin position="255"/>
        <end position="264"/>
    </location>
</feature>
<name>A0A1S3VY72_VIGRR</name>
<evidence type="ECO:0000259" key="2">
    <source>
        <dbReference type="Pfam" id="PF14244"/>
    </source>
</evidence>
<proteinExistence type="predicted"/>
<protein>
    <submittedName>
        <fullName evidence="5">Uncharacterized protein LOC106779432</fullName>
    </submittedName>
</protein>
<dbReference type="InterPro" id="IPR054722">
    <property type="entry name" value="PolX-like_BBD"/>
</dbReference>
<dbReference type="InterPro" id="IPR029472">
    <property type="entry name" value="Copia-like_N"/>
</dbReference>
<dbReference type="GeneID" id="106779432"/>
<accession>A0A1S3VY72</accession>
<sequence>MEHSDQTFNPASPFYLHPGENPGLTLITQVLNENNYSSWSRAMRRALVSKNKVKFIDGSIKRPQKNDDTYEAWERCNVMILSWMTKTLSPHIAESVIYVEEAKELWDELKERFSKGDYFKISDLLQDIHSIKQGERGVSQFFTDLKILWEELESLRPIPVCTCENPCCCDLSKVSLKYREMEHVICFLKGLNDSYNTVKTQILLMDPLPNVNRVFSLIIQQERQEKQNTETKILVNMAERSNQWKPDQSWRNHGRGTGMRGQGRGRGRNPNYGKQCSYCNKMNHTVDECYSKHGYPPWYKKEDKRSDWNTVNAFQNNNDTESTLKTQHQTNNSSNPNLFTPEQMQKLLQMIEKTEESAIHKINQVQRQETQNKPGNSSWILDTGATDHVTHDKTHFTIFYKIKPITITLPNKTVITAEYAGTIHFNENFALFNVLYIPSFCFNLISVQSLVKDLNCNLIFSCENYQIRQNHSLKTTGFAKTWNGLYYLQDFPKSEQRDIDKAVFNFKRIHDNLRCFPMLRSKLILYVILAILPNSTSYLLRKVYLLLLSVLRLSIVIFGGH</sequence>
<dbReference type="PANTHER" id="PTHR37610">
    <property type="entry name" value="CCHC-TYPE DOMAIN-CONTAINING PROTEIN"/>
    <property type="match status" value="1"/>
</dbReference>
<reference evidence="5" key="1">
    <citation type="submission" date="2025-08" db="UniProtKB">
        <authorList>
            <consortium name="RefSeq"/>
        </authorList>
    </citation>
    <scope>IDENTIFICATION</scope>
    <source>
        <tissue evidence="5">Leaf</tissue>
    </source>
</reference>
<dbReference type="STRING" id="3916.A0A1S3VY72"/>